<evidence type="ECO:0000259" key="9">
    <source>
        <dbReference type="Pfam" id="PF22638"/>
    </source>
</evidence>
<gene>
    <name evidence="10" type="primary">flgK</name>
    <name evidence="10" type="ORF">V6R90_07180</name>
</gene>
<keyword evidence="11" id="KW-1185">Reference proteome</keyword>
<reference evidence="10 11" key="1">
    <citation type="submission" date="2024-02" db="EMBL/GenBank/DDBJ databases">
        <title>Full genome sequence of Nocardioides kribbensis.</title>
        <authorList>
            <person name="Poletto B.L."/>
            <person name="Silva G."/>
            <person name="Galante D."/>
            <person name="Campos K.R."/>
            <person name="Santos M.B.N."/>
            <person name="Sacchi C.T."/>
        </authorList>
    </citation>
    <scope>NUCLEOTIDE SEQUENCE [LARGE SCALE GENOMIC DNA]</scope>
    <source>
        <strain evidence="10 11">O4R</strain>
    </source>
</reference>
<comment type="similarity">
    <text evidence="3">Belongs to the flagella basal body rod proteins family.</text>
</comment>
<evidence type="ECO:0000256" key="5">
    <source>
        <dbReference type="ARBA" id="ARBA00022525"/>
    </source>
</evidence>
<keyword evidence="5" id="KW-0964">Secreted</keyword>
<keyword evidence="10" id="KW-0282">Flagellum</keyword>
<dbReference type="InterPro" id="IPR002371">
    <property type="entry name" value="FlgK"/>
</dbReference>
<dbReference type="InterPro" id="IPR053927">
    <property type="entry name" value="FlgK_helical"/>
</dbReference>
<dbReference type="Pfam" id="PF22638">
    <property type="entry name" value="FlgK_D1"/>
    <property type="match status" value="1"/>
</dbReference>
<dbReference type="InterPro" id="IPR010930">
    <property type="entry name" value="Flg_bb/hook_C_dom"/>
</dbReference>
<evidence type="ECO:0000313" key="11">
    <source>
        <dbReference type="Proteomes" id="UP001482520"/>
    </source>
</evidence>
<sequence length="471" mass="47425">MSGSLSSLNTALTALRYQRVALDVASNNVANATTEGYTRRRVVGETIGSASVPALWSRYEGASGSVGAGVTTRSVDRMTDDLLDARSRRENANQSYLDVRSATLQRVESGIGEPGDSGVSAALTSFRSSWHDLANDPGSAAAREVVLARATALVDSVHAQARQVSDEQADQRVRLQGVVADVNTTATELAATNRALAAASLDGVDTSDLADQRDALALRLASLTGGTASPRSDGGFDVSLGGVPLVEGGTAHTLQIASGVTAGGGDDGQPVTFSITTGGAAPTTTAVPAGLKGETGAVADLLTTTLPAYAAGLGAVVTTLAGEVNALHQAGYDQGGAAGGPFFSFDPADPAGSLAVAVTSASGVAASAAAGGGLDGTQADRLATAGAAEGAYARLVTGFGTEVASVQRLATTQQLLTAQVDSAREQLSGVNLDEEMVSMLSAQRSYEAAARVMTVVDSVLDTLINRTGLLR</sequence>
<name>A0ABV1NX13_9ACTN</name>
<evidence type="ECO:0000313" key="10">
    <source>
        <dbReference type="EMBL" id="MEQ7847057.1"/>
    </source>
</evidence>
<evidence type="ECO:0000256" key="1">
    <source>
        <dbReference type="ARBA" id="ARBA00004365"/>
    </source>
</evidence>
<evidence type="ECO:0000259" key="8">
    <source>
        <dbReference type="Pfam" id="PF06429"/>
    </source>
</evidence>
<dbReference type="Proteomes" id="UP001482520">
    <property type="component" value="Unassembled WGS sequence"/>
</dbReference>
<protein>
    <recommendedName>
        <fullName evidence="4">Flagellar hook-associated protein 1</fullName>
    </recommendedName>
</protein>
<proteinExistence type="inferred from homology"/>
<dbReference type="EMBL" id="JBEGDP010000005">
    <property type="protein sequence ID" value="MEQ7847057.1"/>
    <property type="molecule type" value="Genomic_DNA"/>
</dbReference>
<evidence type="ECO:0000259" key="7">
    <source>
        <dbReference type="Pfam" id="PF00460"/>
    </source>
</evidence>
<accession>A0ABV1NX13</accession>
<dbReference type="PANTHER" id="PTHR30033">
    <property type="entry name" value="FLAGELLAR HOOK-ASSOCIATED PROTEIN 1"/>
    <property type="match status" value="1"/>
</dbReference>
<dbReference type="InterPro" id="IPR001444">
    <property type="entry name" value="Flag_bb_rod_N"/>
</dbReference>
<dbReference type="NCBIfam" id="TIGR02492">
    <property type="entry name" value="flgK_ends"/>
    <property type="match status" value="1"/>
</dbReference>
<evidence type="ECO:0000256" key="2">
    <source>
        <dbReference type="ARBA" id="ARBA00004613"/>
    </source>
</evidence>
<dbReference type="RefSeq" id="WP_349804245.1">
    <property type="nucleotide sequence ID" value="NZ_JBEGDP010000005.1"/>
</dbReference>
<comment type="subcellular location">
    <subcellularLocation>
        <location evidence="1">Bacterial flagellum</location>
    </subcellularLocation>
    <subcellularLocation>
        <location evidence="2">Secreted</location>
    </subcellularLocation>
</comment>
<feature type="domain" description="Flagellar basal body rod protein N-terminal" evidence="7">
    <location>
        <begin position="8"/>
        <end position="38"/>
    </location>
</feature>
<comment type="caution">
    <text evidence="10">The sequence shown here is derived from an EMBL/GenBank/DDBJ whole genome shotgun (WGS) entry which is preliminary data.</text>
</comment>
<keyword evidence="10" id="KW-0969">Cilium</keyword>
<dbReference type="Pfam" id="PF00460">
    <property type="entry name" value="Flg_bb_rod"/>
    <property type="match status" value="1"/>
</dbReference>
<organism evidence="10 11">
    <name type="scientific">Nocardioides kribbensis</name>
    <dbReference type="NCBI Taxonomy" id="305517"/>
    <lineage>
        <taxon>Bacteria</taxon>
        <taxon>Bacillati</taxon>
        <taxon>Actinomycetota</taxon>
        <taxon>Actinomycetes</taxon>
        <taxon>Propionibacteriales</taxon>
        <taxon>Nocardioidaceae</taxon>
        <taxon>Nocardioides</taxon>
    </lineage>
</organism>
<dbReference type="Pfam" id="PF06429">
    <property type="entry name" value="Flg_bbr_C"/>
    <property type="match status" value="1"/>
</dbReference>
<keyword evidence="10" id="KW-0966">Cell projection</keyword>
<feature type="domain" description="Flagellar basal-body/hook protein C-terminal" evidence="8">
    <location>
        <begin position="428"/>
        <end position="465"/>
    </location>
</feature>
<dbReference type="SUPFAM" id="SSF64518">
    <property type="entry name" value="Phase 1 flagellin"/>
    <property type="match status" value="1"/>
</dbReference>
<keyword evidence="6" id="KW-0975">Bacterial flagellum</keyword>
<feature type="domain" description="Flagellar hook-associated protein FlgK helical" evidence="9">
    <location>
        <begin position="104"/>
        <end position="343"/>
    </location>
</feature>
<evidence type="ECO:0000256" key="3">
    <source>
        <dbReference type="ARBA" id="ARBA00009677"/>
    </source>
</evidence>
<evidence type="ECO:0000256" key="4">
    <source>
        <dbReference type="ARBA" id="ARBA00016244"/>
    </source>
</evidence>
<evidence type="ECO:0000256" key="6">
    <source>
        <dbReference type="ARBA" id="ARBA00023143"/>
    </source>
</evidence>
<dbReference type="PANTHER" id="PTHR30033:SF1">
    <property type="entry name" value="FLAGELLAR HOOK-ASSOCIATED PROTEIN 1"/>
    <property type="match status" value="1"/>
</dbReference>